<dbReference type="OrthoDB" id="5652060at2"/>
<organism evidence="1 2">
    <name type="scientific">Legionella geestiana</name>
    <dbReference type="NCBI Taxonomy" id="45065"/>
    <lineage>
        <taxon>Bacteria</taxon>
        <taxon>Pseudomonadati</taxon>
        <taxon>Pseudomonadota</taxon>
        <taxon>Gammaproteobacteria</taxon>
        <taxon>Legionellales</taxon>
        <taxon>Legionellaceae</taxon>
        <taxon>Legionella</taxon>
    </lineage>
</organism>
<dbReference type="Proteomes" id="UP000054785">
    <property type="component" value="Unassembled WGS sequence"/>
</dbReference>
<dbReference type="STRING" id="45065.Lgee_1128"/>
<accession>A0A0W0TVW2</accession>
<gene>
    <name evidence="1" type="ORF">Lgee_1128</name>
</gene>
<evidence type="ECO:0000313" key="2">
    <source>
        <dbReference type="Proteomes" id="UP000054785"/>
    </source>
</evidence>
<dbReference type="PATRIC" id="fig|45065.4.peg.1210"/>
<proteinExistence type="predicted"/>
<name>A0A0W0TVW2_9GAMM</name>
<protein>
    <submittedName>
        <fullName evidence="1">Uncharacterized protein</fullName>
    </submittedName>
</protein>
<keyword evidence="2" id="KW-1185">Reference proteome</keyword>
<sequence length="165" mass="18358">MMRVRGFILPVCLLILGLASLLTLSLWQGVINAEESIAEFAAMRERFEIMDRIALTPVSELASINCIHADNRWQTLVRALREGGGCRVESLDGHAYYLLQDLGEDACLRVGDSAAHHWRVAVIDETRRGQVLMTHQIIRGSSMPCSRLNAHQVASGVVSWHVLQV</sequence>
<dbReference type="AlphaFoldDB" id="A0A0W0TVW2"/>
<evidence type="ECO:0000313" key="1">
    <source>
        <dbReference type="EMBL" id="KTC99873.1"/>
    </source>
</evidence>
<reference evidence="1 2" key="1">
    <citation type="submission" date="2015-11" db="EMBL/GenBank/DDBJ databases">
        <title>Genomic analysis of 38 Legionella species identifies large and diverse effector repertoires.</title>
        <authorList>
            <person name="Burstein D."/>
            <person name="Amaro F."/>
            <person name="Zusman T."/>
            <person name="Lifshitz Z."/>
            <person name="Cohen O."/>
            <person name="Gilbert J.A."/>
            <person name="Pupko T."/>
            <person name="Shuman H.A."/>
            <person name="Segal G."/>
        </authorList>
    </citation>
    <scope>NUCLEOTIDE SEQUENCE [LARGE SCALE GENOMIC DNA]</scope>
    <source>
        <strain evidence="1 2">ATCC 49504</strain>
    </source>
</reference>
<dbReference type="EMBL" id="LNYC01000043">
    <property type="protein sequence ID" value="KTC99873.1"/>
    <property type="molecule type" value="Genomic_DNA"/>
</dbReference>
<dbReference type="RefSeq" id="WP_028386696.1">
    <property type="nucleotide sequence ID" value="NZ_CAAAHN010000025.1"/>
</dbReference>
<comment type="caution">
    <text evidence="1">The sequence shown here is derived from an EMBL/GenBank/DDBJ whole genome shotgun (WGS) entry which is preliminary data.</text>
</comment>